<feature type="region of interest" description="Disordered" evidence="1">
    <location>
        <begin position="631"/>
        <end position="683"/>
    </location>
</feature>
<feature type="compositionally biased region" description="Basic and acidic residues" evidence="1">
    <location>
        <begin position="1461"/>
        <end position="1470"/>
    </location>
</feature>
<dbReference type="InterPro" id="IPR013083">
    <property type="entry name" value="Znf_RING/FYVE/PHD"/>
</dbReference>
<gene>
    <name evidence="2" type="ORF">CEUSTIGMA_g1900.t1</name>
</gene>
<evidence type="ECO:0000256" key="1">
    <source>
        <dbReference type="SAM" id="MobiDB-lite"/>
    </source>
</evidence>
<dbReference type="EMBL" id="BEGY01000007">
    <property type="protein sequence ID" value="GAX74451.1"/>
    <property type="molecule type" value="Genomic_DNA"/>
</dbReference>
<name>A0A250WUG7_9CHLO</name>
<evidence type="ECO:0000313" key="2">
    <source>
        <dbReference type="EMBL" id="GAX74451.1"/>
    </source>
</evidence>
<feature type="compositionally biased region" description="Polar residues" evidence="1">
    <location>
        <begin position="848"/>
        <end position="865"/>
    </location>
</feature>
<dbReference type="STRING" id="1157962.A0A250WUG7"/>
<feature type="region of interest" description="Disordered" evidence="1">
    <location>
        <begin position="251"/>
        <end position="274"/>
    </location>
</feature>
<comment type="caution">
    <text evidence="2">The sequence shown here is derived from an EMBL/GenBank/DDBJ whole genome shotgun (WGS) entry which is preliminary data.</text>
</comment>
<keyword evidence="3" id="KW-1185">Reference proteome</keyword>
<feature type="compositionally biased region" description="Low complexity" evidence="1">
    <location>
        <begin position="835"/>
        <end position="847"/>
    </location>
</feature>
<feature type="region of interest" description="Disordered" evidence="1">
    <location>
        <begin position="823"/>
        <end position="866"/>
    </location>
</feature>
<feature type="region of interest" description="Disordered" evidence="1">
    <location>
        <begin position="385"/>
        <end position="440"/>
    </location>
</feature>
<feature type="region of interest" description="Disordered" evidence="1">
    <location>
        <begin position="1247"/>
        <end position="1292"/>
    </location>
</feature>
<feature type="compositionally biased region" description="Pro residues" evidence="1">
    <location>
        <begin position="637"/>
        <end position="646"/>
    </location>
</feature>
<dbReference type="SUPFAM" id="SSF57850">
    <property type="entry name" value="RING/U-box"/>
    <property type="match status" value="1"/>
</dbReference>
<dbReference type="Pfam" id="PF13920">
    <property type="entry name" value="zf-C3HC4_3"/>
    <property type="match status" value="1"/>
</dbReference>
<evidence type="ECO:0000313" key="3">
    <source>
        <dbReference type="Proteomes" id="UP000232323"/>
    </source>
</evidence>
<feature type="compositionally biased region" description="Polar residues" evidence="1">
    <location>
        <begin position="1252"/>
        <end position="1267"/>
    </location>
</feature>
<sequence>MDVRFFASCLTWQQEQLSSVVQDQVKRPKEVLRSQENITWQQKALSKGSIEFFEERFVPSRDSEVDNAEYLKGTIQKRSKGPRGSVIVSENQTEVSSTADSVQQLVSSHSHLTWQQLHVTEEPTSSQLSTTRKKLPHIIAASTLTWQQQQNHGSCSAAEKGIYHAPQEMSDARGLHTEEVLKTDLGYNTHTRPRGALNPAGLSQVHKYLFGRDAKAVSKVAARCTSASTAESSCSQDGTIQNGILVESSGQRSVTQEVVPAASEGTHRRTTADEVALSSATGALMLTYRSPRRWSESGSPKGIRSGNSAAAAVASGHPKYINSALRPRKSAESAMNVIAPTAVAAAAAAALKALGRVNRHETASGVAAAAVPSLKVEESWKGDTAQHSSILPKSPEVSFDTDGSTRSTRSARSAPSLPASKVPAADNEGHLKPLPHQSSSPILIEEQDRNLDPKPPSVKPPSLFPSNITPSGVPQSLFSSNIWNYSASADEPTHVLSPAAAALAVDATPTFPASIRGDNANPPSNTDLLGNAFSSSLTTHLDAPVGPSGSAGAGLNTGIILPPAAAAGPSDTASAALDLLSGLDLDTLLQLKLTQLQQEMIMNASPLPGSSTPVSLNSATDTQLLSSNQLLGAAPHHPLPPSPYPPGSIEEPQAKSIVLSSRLAPEGSQEGITSTSQHGSENMLTPSLLRTSNQKYGPPGISSSPDINVQKGVFFPTQDAATSTPHLTSSTLNIRKGVFQPAHDESLLPPYSSINTPSTAPHSLSQTLIVKGVFQHMPPGPSLGASGTALAAATSTSTAGTAAAPPPSLLPLLKSLGMLQQGTSTGSSLVTRVQPPSSASTSEPAASNNTPGSSFLASPPSSWHQQKGPVVKAGVYMPTAAGDIAKSATQHLQSATPATTSSALPNSLRAGNPMTWPALDSAALNSTSAAAGHSAAPVISNAGQSGISLQPSMFSATPGNVQPSMFSATPGNVQPSMFSATTHNTWLPSTATAGVSASGPLSNILSPTNPALSPLSATNNAISTAGVGGGLGASLFLPGVFSPAAASFAGPAVSHLFLHAAAPTSMSSPVAMPSASKAPLAASIVFTDTCYLQQPTTYQLQPTISQQQPATYQLQPTISQQQPATYQQQPTTYQLQPTISQQQPATYQQQPLIWTQLPASSSTYISLVNAASNPSTASALLTNWTSVAPTPASRSVHTVVPPPALTITNMSQQILPLTMGGSASIQVSNPQLTATPTSHTLQLMTPSGAHAASSSVTPLPSRSTWPNSASLPPSLPPPPPPLAPSPDTAFQSHLVSHGGLMSATATASGASPLTLSAAKCKGSPILTPLQSATLATEQIAEGVQSLNLNDLNPHSSPFPAGPSTSAPFPPHPHFNLNSLKSAINLPADRSSSEVSQLRPNHNYSVPSSQATPVTAVTSSPTPSPSSSPAEPMTTMATISSSYLLASSSNSTLEGSPTHADASPHEPEHQSKPSSPHHPSSSSQLLPHSYTSITSKLMEDLQPRSSTADSFSARIQEGIIGKTYRQQLGAAATEAAAVLNGTSPSFELCSEMLVIPTSMLPPDSATLNGCPLEDGQLPVKAQSSTCHVSLPVCHGSQDEATDRAAYEAAVAVVLMDEERLRRQREEEEDELYCVVCMERPKSMVLEPCGHMTLCMDCCTFIRASSQPLVRVLDHALTSFLGVLNMPHLSIFHPEHDVLEVHMMTRSDLCCG</sequence>
<accession>A0A250WUG7</accession>
<protein>
    <submittedName>
        <fullName evidence="2">Uncharacterized protein</fullName>
    </submittedName>
</protein>
<organism evidence="2 3">
    <name type="scientific">Chlamydomonas eustigma</name>
    <dbReference type="NCBI Taxonomy" id="1157962"/>
    <lineage>
        <taxon>Eukaryota</taxon>
        <taxon>Viridiplantae</taxon>
        <taxon>Chlorophyta</taxon>
        <taxon>core chlorophytes</taxon>
        <taxon>Chlorophyceae</taxon>
        <taxon>CS clade</taxon>
        <taxon>Chlamydomonadales</taxon>
        <taxon>Chlamydomonadaceae</taxon>
        <taxon>Chlamydomonas</taxon>
    </lineage>
</organism>
<feature type="compositionally biased region" description="Pro residues" evidence="1">
    <location>
        <begin position="1273"/>
        <end position="1284"/>
    </location>
</feature>
<feature type="compositionally biased region" description="Low complexity" evidence="1">
    <location>
        <begin position="1411"/>
        <end position="1432"/>
    </location>
</feature>
<feature type="compositionally biased region" description="Low complexity" evidence="1">
    <location>
        <begin position="1471"/>
        <end position="1486"/>
    </location>
</feature>
<feature type="region of interest" description="Disordered" evidence="1">
    <location>
        <begin position="1447"/>
        <end position="1486"/>
    </location>
</feature>
<feature type="compositionally biased region" description="Low complexity" evidence="1">
    <location>
        <begin position="404"/>
        <end position="420"/>
    </location>
</feature>
<proteinExistence type="predicted"/>
<feature type="compositionally biased region" description="Polar residues" evidence="1">
    <location>
        <begin position="1392"/>
        <end position="1410"/>
    </location>
</feature>
<reference evidence="2 3" key="1">
    <citation type="submission" date="2017-08" db="EMBL/GenBank/DDBJ databases">
        <title>Acidophilic green algal genome provides insights into adaptation to an acidic environment.</title>
        <authorList>
            <person name="Hirooka S."/>
            <person name="Hirose Y."/>
            <person name="Kanesaki Y."/>
            <person name="Higuchi S."/>
            <person name="Fujiwara T."/>
            <person name="Onuma R."/>
            <person name="Era A."/>
            <person name="Ohbayashi R."/>
            <person name="Uzuka A."/>
            <person name="Nozaki H."/>
            <person name="Yoshikawa H."/>
            <person name="Miyagishima S.Y."/>
        </authorList>
    </citation>
    <scope>NUCLEOTIDE SEQUENCE [LARGE SCALE GENOMIC DNA]</scope>
    <source>
        <strain evidence="2 3">NIES-2499</strain>
    </source>
</reference>
<dbReference type="OrthoDB" id="1711136at2759"/>
<dbReference type="Proteomes" id="UP000232323">
    <property type="component" value="Unassembled WGS sequence"/>
</dbReference>
<dbReference type="Gene3D" id="3.30.40.10">
    <property type="entry name" value="Zinc/RING finger domain, C3HC4 (zinc finger)"/>
    <property type="match status" value="1"/>
</dbReference>
<feature type="region of interest" description="Disordered" evidence="1">
    <location>
        <begin position="1347"/>
        <end position="1432"/>
    </location>
</feature>
<feature type="compositionally biased region" description="Polar residues" evidence="1">
    <location>
        <begin position="670"/>
        <end position="683"/>
    </location>
</feature>